<dbReference type="Gene3D" id="3.40.190.10">
    <property type="entry name" value="Periplasmic binding protein-like II"/>
    <property type="match status" value="1"/>
</dbReference>
<accession>A0A9J6ZAF8</accession>
<feature type="transmembrane region" description="Helical" evidence="1">
    <location>
        <begin position="6"/>
        <end position="24"/>
    </location>
</feature>
<protein>
    <submittedName>
        <fullName evidence="2">Extracellular solute-binding protein</fullName>
    </submittedName>
</protein>
<keyword evidence="1" id="KW-0472">Membrane</keyword>
<evidence type="ECO:0000313" key="3">
    <source>
        <dbReference type="Proteomes" id="UP001056756"/>
    </source>
</evidence>
<keyword evidence="1" id="KW-1133">Transmembrane helix</keyword>
<organism evidence="2 3">
    <name type="scientific">Candidatus Pristimantibacillus lignocellulolyticus</name>
    <dbReference type="NCBI Taxonomy" id="2994561"/>
    <lineage>
        <taxon>Bacteria</taxon>
        <taxon>Bacillati</taxon>
        <taxon>Bacillota</taxon>
        <taxon>Bacilli</taxon>
        <taxon>Bacillales</taxon>
        <taxon>Paenibacillaceae</taxon>
        <taxon>Candidatus Pristimantibacillus</taxon>
    </lineage>
</organism>
<dbReference type="SUPFAM" id="SSF53850">
    <property type="entry name" value="Periplasmic binding protein-like II"/>
    <property type="match status" value="1"/>
</dbReference>
<dbReference type="EMBL" id="CP097899">
    <property type="protein sequence ID" value="URN93165.1"/>
    <property type="molecule type" value="Genomic_DNA"/>
</dbReference>
<dbReference type="KEGG" id="plig:NAG76_15140"/>
<evidence type="ECO:0000256" key="1">
    <source>
        <dbReference type="SAM" id="Phobius"/>
    </source>
</evidence>
<reference evidence="2" key="1">
    <citation type="submission" date="2022-05" db="EMBL/GenBank/DDBJ databases">
        <title>Novel bacterial taxa in a minimal lignocellulolytic consortium and its capacity to transform plastics disclosed by genome-resolved metagenomics.</title>
        <authorList>
            <person name="Rodriguez C.A.D."/>
            <person name="Diaz-Garcia L."/>
            <person name="Herrera K."/>
            <person name="Tarazona N.A."/>
            <person name="Sproer C."/>
            <person name="Overmann J."/>
            <person name="Jimenez D.J."/>
        </authorList>
    </citation>
    <scope>NUCLEOTIDE SEQUENCE</scope>
    <source>
        <strain evidence="2">MAG5</strain>
    </source>
</reference>
<dbReference type="Proteomes" id="UP001056756">
    <property type="component" value="Chromosome"/>
</dbReference>
<keyword evidence="1" id="KW-0812">Transmembrane</keyword>
<name>A0A9J6ZAF8_9BACL</name>
<proteinExistence type="predicted"/>
<sequence>MFNKRYILLMLGSMVFIIVAFIFLTRELNWNYVSDLYKDKDEPAAIIINEKQVIETAQLHIFVSLNEEQFERLEQLRMSIEDLNPHIEISLTNQYSEQYNYEEWELKSKLDELGDVQLVPNEWILPLATKGLLQPVDRLMNSDSLASHLPGYTDALRWNGYLWGVPYSSNPYIILPHKLLKEFEEEVADVDVNTEPTDGIINNNISEVSTEVEVAINSNWDHMLEMLAKVEANNAEINLLNFADNSYNALLVWLIYGDIATKSGISNNELSEEQQTIVEWLAQHEDRIQLDNAVKEPNEEKPNWPLYYMTSWDELTTSKEELYEQYGDTEVLIPVPWLNGYSFVIQANSKQASAAIEWIEQVTQLASANGSQSQGAPTRNMDFNSGSNSFVTNMGITLNQKLMESQMMNVTPDWPMEYAMMKQRWDAASSFSDKLNLFQ</sequence>
<gene>
    <name evidence="2" type="ORF">NAG76_15140</name>
</gene>
<dbReference type="AlphaFoldDB" id="A0A9J6ZAF8"/>
<evidence type="ECO:0000313" key="2">
    <source>
        <dbReference type="EMBL" id="URN93165.1"/>
    </source>
</evidence>